<accession>A0ABV4TGZ4</accession>
<reference evidence="1 2" key="1">
    <citation type="submission" date="2024-04" db="EMBL/GenBank/DDBJ databases">
        <title>New Clade of Flavobacterium.</title>
        <authorList>
            <person name="Matos L."/>
            <person name="Proenca D.N."/>
            <person name="Fransisco R.M."/>
            <person name="Chung A.P."/>
            <person name="Maccario L."/>
            <person name="Sorensen S.J."/>
            <person name="Morais P.V."/>
        </authorList>
    </citation>
    <scope>NUCLEOTIDE SEQUENCE [LARGE SCALE GENOMIC DNA]</scope>
    <source>
        <strain evidence="1 2">FZUC8N2.13</strain>
    </source>
</reference>
<name>A0ABV4TGZ4_9FLAO</name>
<dbReference type="EMBL" id="JBCFQL010000017">
    <property type="protein sequence ID" value="MFA9192611.1"/>
    <property type="molecule type" value="Genomic_DNA"/>
</dbReference>
<proteinExistence type="predicted"/>
<organism evidence="1 2">
    <name type="scientific">Flavobacterium zubiriense</name>
    <dbReference type="NCBI Taxonomy" id="3138075"/>
    <lineage>
        <taxon>Bacteria</taxon>
        <taxon>Pseudomonadati</taxon>
        <taxon>Bacteroidota</taxon>
        <taxon>Flavobacteriia</taxon>
        <taxon>Flavobacteriales</taxon>
        <taxon>Flavobacteriaceae</taxon>
        <taxon>Flavobacterium</taxon>
    </lineage>
</organism>
<sequence length="254" mass="30518">MKKYNYFFYFFLFILISSCSEKNDKNIEKSIQNAIERFPQLKTTKKTFGNDYKLVKSVKNGEFDFEIQLFSEPDSIKDNQQIIVLINSKKECSSIPFFNNKYKDYWEFPFDKPIKNVCKIASTFKVELNNALSIFPEPKNPRKDKNVKYEVVNEMLQSLLITKELEEKDSLLIYRTIISNSNIPREVSDSAFVRLRKNYEKMKREWHPEDFIINYNCYFDRRNARIYQLNYNEKTKGFDVKSYRQDWGFTPLNL</sequence>
<gene>
    <name evidence="1" type="ORF">AAGV28_14635</name>
</gene>
<dbReference type="Proteomes" id="UP001574169">
    <property type="component" value="Unassembled WGS sequence"/>
</dbReference>
<keyword evidence="2" id="KW-1185">Reference proteome</keyword>
<dbReference type="PROSITE" id="PS51257">
    <property type="entry name" value="PROKAR_LIPOPROTEIN"/>
    <property type="match status" value="1"/>
</dbReference>
<evidence type="ECO:0008006" key="3">
    <source>
        <dbReference type="Google" id="ProtNLM"/>
    </source>
</evidence>
<protein>
    <recommendedName>
        <fullName evidence="3">Lipoprotein</fullName>
    </recommendedName>
</protein>
<dbReference type="RefSeq" id="WP_373407501.1">
    <property type="nucleotide sequence ID" value="NZ_JBCFQL010000017.1"/>
</dbReference>
<evidence type="ECO:0000313" key="1">
    <source>
        <dbReference type="EMBL" id="MFA9192611.1"/>
    </source>
</evidence>
<evidence type="ECO:0000313" key="2">
    <source>
        <dbReference type="Proteomes" id="UP001574169"/>
    </source>
</evidence>
<comment type="caution">
    <text evidence="1">The sequence shown here is derived from an EMBL/GenBank/DDBJ whole genome shotgun (WGS) entry which is preliminary data.</text>
</comment>